<dbReference type="EMBL" id="JAUHPV010000002">
    <property type="protein sequence ID" value="MDN4472020.1"/>
    <property type="molecule type" value="Genomic_DNA"/>
</dbReference>
<dbReference type="Pfam" id="PF00534">
    <property type="entry name" value="Glycos_transf_1"/>
    <property type="match status" value="1"/>
</dbReference>
<reference evidence="6" key="1">
    <citation type="submission" date="2023-06" db="EMBL/GenBank/DDBJ databases">
        <title>SYSU T00b26.</title>
        <authorList>
            <person name="Gao L."/>
            <person name="Fang B.-Z."/>
            <person name="Li W.-J."/>
        </authorList>
    </citation>
    <scope>NUCLEOTIDE SEQUENCE</scope>
    <source>
        <strain evidence="6">SYSU T00b26</strain>
    </source>
</reference>
<dbReference type="PANTHER" id="PTHR45947:SF3">
    <property type="entry name" value="SULFOQUINOVOSYL TRANSFERASE SQD2"/>
    <property type="match status" value="1"/>
</dbReference>
<dbReference type="GO" id="GO:0016757">
    <property type="term" value="F:glycosyltransferase activity"/>
    <property type="evidence" value="ECO:0007669"/>
    <property type="project" value="UniProtKB-KW"/>
</dbReference>
<proteinExistence type="predicted"/>
<evidence type="ECO:0000313" key="6">
    <source>
        <dbReference type="EMBL" id="MDN4472020.1"/>
    </source>
</evidence>
<dbReference type="RefSeq" id="WP_301126267.1">
    <property type="nucleotide sequence ID" value="NZ_JAUHPV010000002.1"/>
</dbReference>
<gene>
    <name evidence="6" type="ORF">QQX04_03315</name>
</gene>
<dbReference type="Gene3D" id="3.40.50.2000">
    <property type="entry name" value="Glycogen Phosphorylase B"/>
    <property type="match status" value="2"/>
</dbReference>
<dbReference type="Proteomes" id="UP001172738">
    <property type="component" value="Unassembled WGS sequence"/>
</dbReference>
<comment type="caution">
    <text evidence="6">The sequence shown here is derived from an EMBL/GenBank/DDBJ whole genome shotgun (WGS) entry which is preliminary data.</text>
</comment>
<evidence type="ECO:0000259" key="4">
    <source>
        <dbReference type="Pfam" id="PF00534"/>
    </source>
</evidence>
<evidence type="ECO:0000259" key="5">
    <source>
        <dbReference type="Pfam" id="PF13439"/>
    </source>
</evidence>
<evidence type="ECO:0000256" key="1">
    <source>
        <dbReference type="ARBA" id="ARBA00021292"/>
    </source>
</evidence>
<feature type="domain" description="Glycosyl transferase family 1" evidence="4">
    <location>
        <begin position="203"/>
        <end position="360"/>
    </location>
</feature>
<evidence type="ECO:0000256" key="3">
    <source>
        <dbReference type="ARBA" id="ARBA00022679"/>
    </source>
</evidence>
<feature type="domain" description="Glycosyltransferase subfamily 4-like N-terminal" evidence="5">
    <location>
        <begin position="15"/>
        <end position="187"/>
    </location>
</feature>
<evidence type="ECO:0000256" key="2">
    <source>
        <dbReference type="ARBA" id="ARBA00022676"/>
    </source>
</evidence>
<sequence>MRITQVIGAVGPAFGGPAVGSVGLNKALRVQGVDARIVTTDLVSPSGSRSHEVVSQLSSGGARIIVGRAMPPTRFETSPAVWLRLWREVRRSDAVHIHGQYLPTPTIAALFAILMRKPYVIQAHGSLEPYQRANSRRRKRVFHALIGRHVIGRASLIQFASDSECERASDIVRPDQVSIVPLGAALEEPETVRSVAEFLGDIEREKAVLFLGRLARKKRPDALIEAWRAAKERGAEGKLVIAGSDGEWTRQDLQQLVDAAGLEETVLIVGPVTRAEASWCFLRCGVFALPSENENFGISVAEAMLGGMHVVTTDEVAASVHLLASGGGAVYHDAHELEELLLDALSDEAYVRRSGRAAREYAESNLTWAAVAHNVAAKLGEVGVD</sequence>
<protein>
    <recommendedName>
        <fullName evidence="1">D-inositol 3-phosphate glycosyltransferase</fullName>
    </recommendedName>
</protein>
<keyword evidence="7" id="KW-1185">Reference proteome</keyword>
<dbReference type="InterPro" id="IPR028098">
    <property type="entry name" value="Glyco_trans_4-like_N"/>
</dbReference>
<keyword evidence="2 6" id="KW-0328">Glycosyltransferase</keyword>
<dbReference type="Pfam" id="PF13439">
    <property type="entry name" value="Glyco_transf_4"/>
    <property type="match status" value="1"/>
</dbReference>
<dbReference type="InterPro" id="IPR001296">
    <property type="entry name" value="Glyco_trans_1"/>
</dbReference>
<dbReference type="PANTHER" id="PTHR45947">
    <property type="entry name" value="SULFOQUINOVOSYL TRANSFERASE SQD2"/>
    <property type="match status" value="1"/>
</dbReference>
<evidence type="ECO:0000313" key="7">
    <source>
        <dbReference type="Proteomes" id="UP001172738"/>
    </source>
</evidence>
<dbReference type="SUPFAM" id="SSF53756">
    <property type="entry name" value="UDP-Glycosyltransferase/glycogen phosphorylase"/>
    <property type="match status" value="1"/>
</dbReference>
<accession>A0ABT8FYP0</accession>
<dbReference type="InterPro" id="IPR050194">
    <property type="entry name" value="Glycosyltransferase_grp1"/>
</dbReference>
<name>A0ABT8FYP0_9MICO</name>
<keyword evidence="3 6" id="KW-0808">Transferase</keyword>
<organism evidence="6 7">
    <name type="scientific">Demequina zhanjiangensis</name>
    <dbReference type="NCBI Taxonomy" id="3051659"/>
    <lineage>
        <taxon>Bacteria</taxon>
        <taxon>Bacillati</taxon>
        <taxon>Actinomycetota</taxon>
        <taxon>Actinomycetes</taxon>
        <taxon>Micrococcales</taxon>
        <taxon>Demequinaceae</taxon>
        <taxon>Demequina</taxon>
    </lineage>
</organism>